<evidence type="ECO:0000256" key="5">
    <source>
        <dbReference type="ARBA" id="ARBA00023242"/>
    </source>
</evidence>
<feature type="domain" description="BHLH" evidence="8">
    <location>
        <begin position="51"/>
        <end position="100"/>
    </location>
</feature>
<feature type="transmembrane region" description="Helical" evidence="7">
    <location>
        <begin position="200"/>
        <end position="221"/>
    </location>
</feature>
<keyword evidence="5" id="KW-0539">Nucleus</keyword>
<comment type="caution">
    <text evidence="9">The sequence shown here is derived from an EMBL/GenBank/DDBJ whole genome shotgun (WGS) entry which is preliminary data.</text>
</comment>
<proteinExistence type="predicted"/>
<evidence type="ECO:0000259" key="8">
    <source>
        <dbReference type="PROSITE" id="PS50888"/>
    </source>
</evidence>
<keyword evidence="2" id="KW-0805">Transcription regulation</keyword>
<keyword evidence="4" id="KW-0804">Transcription</keyword>
<keyword evidence="7" id="KW-0472">Membrane</keyword>
<name>A0ABQ9FLV5_TEGGR</name>
<feature type="region of interest" description="Disordered" evidence="6">
    <location>
        <begin position="26"/>
        <end position="60"/>
    </location>
</feature>
<evidence type="ECO:0000313" key="9">
    <source>
        <dbReference type="EMBL" id="KAJ8317260.1"/>
    </source>
</evidence>
<evidence type="ECO:0000256" key="6">
    <source>
        <dbReference type="SAM" id="MobiDB-lite"/>
    </source>
</evidence>
<keyword evidence="10" id="KW-1185">Reference proteome</keyword>
<dbReference type="PANTHER" id="PTHR11969">
    <property type="entry name" value="MAX DIMERIZATION, MAD"/>
    <property type="match status" value="1"/>
</dbReference>
<sequence length="467" mass="53686">MFIIMFSISTLLQAAEYLERRDREAEHGYASTAPMPDYMTKKKIKPKKSQGNRSTHNELEKNRRAHLRHCLEKLKDIVPVGSESSRHTTLGSSASESDEIDILGYNSGHSDDDHSSIESVNSDGCTVESRRLIISPYDQPDPTRQHTNNVGQGGVVHVIILVYECLCTVCQEKLYVRSVLFLVCRINRTMIFLNSKDRILVLCCCYWLLLLLLPLLLLLLYSSSSSISSKCDLAVHQCDESCATCIIAYIRGKKSIIQYSAIRSYKYEKHSSVLTCYLNQVIKNFIDKRMIMICDCQFMDISVLVVCNPKTSDEEIQLELEVKKLYFKSGILIGNGELRFLTSSNLIRKMISNRLKRHLARIHILLTTEIAKCSSQWLIANFLFKKKIQNLSILSKHDTCQPVFNLWCNQKKIVLMFLISSELHCNLCYNIYGRQQVSFLENVDYVLVSRTYHCKYCFIEFIPNNCN</sequence>
<accession>A0ABQ9FLV5</accession>
<dbReference type="InterPro" id="IPR011598">
    <property type="entry name" value="bHLH_dom"/>
</dbReference>
<keyword evidence="7" id="KW-1133">Transmembrane helix</keyword>
<evidence type="ECO:0000256" key="2">
    <source>
        <dbReference type="ARBA" id="ARBA00023015"/>
    </source>
</evidence>
<dbReference type="EMBL" id="JARBDR010000246">
    <property type="protein sequence ID" value="KAJ8317260.1"/>
    <property type="molecule type" value="Genomic_DNA"/>
</dbReference>
<gene>
    <name evidence="9" type="ORF">KUTeg_005164</name>
</gene>
<dbReference type="SUPFAM" id="SSF47459">
    <property type="entry name" value="HLH, helix-loop-helix DNA-binding domain"/>
    <property type="match status" value="1"/>
</dbReference>
<dbReference type="PROSITE" id="PS50888">
    <property type="entry name" value="BHLH"/>
    <property type="match status" value="1"/>
</dbReference>
<dbReference type="Pfam" id="PF00010">
    <property type="entry name" value="HLH"/>
    <property type="match status" value="1"/>
</dbReference>
<evidence type="ECO:0000256" key="4">
    <source>
        <dbReference type="ARBA" id="ARBA00023163"/>
    </source>
</evidence>
<dbReference type="Proteomes" id="UP001217089">
    <property type="component" value="Unassembled WGS sequence"/>
</dbReference>
<evidence type="ECO:0000256" key="1">
    <source>
        <dbReference type="ARBA" id="ARBA00004123"/>
    </source>
</evidence>
<evidence type="ECO:0000313" key="10">
    <source>
        <dbReference type="Proteomes" id="UP001217089"/>
    </source>
</evidence>
<protein>
    <recommendedName>
        <fullName evidence="8">BHLH domain-containing protein</fullName>
    </recommendedName>
</protein>
<keyword evidence="7" id="KW-0812">Transmembrane</keyword>
<organism evidence="9 10">
    <name type="scientific">Tegillarca granosa</name>
    <name type="common">Malaysian cockle</name>
    <name type="synonym">Anadara granosa</name>
    <dbReference type="NCBI Taxonomy" id="220873"/>
    <lineage>
        <taxon>Eukaryota</taxon>
        <taxon>Metazoa</taxon>
        <taxon>Spiralia</taxon>
        <taxon>Lophotrochozoa</taxon>
        <taxon>Mollusca</taxon>
        <taxon>Bivalvia</taxon>
        <taxon>Autobranchia</taxon>
        <taxon>Pteriomorphia</taxon>
        <taxon>Arcoida</taxon>
        <taxon>Arcoidea</taxon>
        <taxon>Arcidae</taxon>
        <taxon>Tegillarca</taxon>
    </lineage>
</organism>
<dbReference type="PANTHER" id="PTHR11969:SF54">
    <property type="entry name" value="MAD-LIKE PROTEIN 1"/>
    <property type="match status" value="1"/>
</dbReference>
<keyword evidence="3" id="KW-0238">DNA-binding</keyword>
<dbReference type="Gene3D" id="4.10.280.10">
    <property type="entry name" value="Helix-loop-helix DNA-binding domain"/>
    <property type="match status" value="1"/>
</dbReference>
<comment type="subcellular location">
    <subcellularLocation>
        <location evidence="1">Nucleus</location>
    </subcellularLocation>
</comment>
<reference evidence="9 10" key="1">
    <citation type="submission" date="2022-12" db="EMBL/GenBank/DDBJ databases">
        <title>Chromosome-level genome of Tegillarca granosa.</title>
        <authorList>
            <person name="Kim J."/>
        </authorList>
    </citation>
    <scope>NUCLEOTIDE SEQUENCE [LARGE SCALE GENOMIC DNA]</scope>
    <source>
        <strain evidence="9">Teg-2019</strain>
        <tissue evidence="9">Adductor muscle</tissue>
    </source>
</reference>
<evidence type="ECO:0000256" key="7">
    <source>
        <dbReference type="SAM" id="Phobius"/>
    </source>
</evidence>
<dbReference type="InterPro" id="IPR036638">
    <property type="entry name" value="HLH_DNA-bd_sf"/>
</dbReference>
<feature type="compositionally biased region" description="Basic residues" evidence="6">
    <location>
        <begin position="41"/>
        <end position="50"/>
    </location>
</feature>
<evidence type="ECO:0000256" key="3">
    <source>
        <dbReference type="ARBA" id="ARBA00023125"/>
    </source>
</evidence>